<dbReference type="AlphaFoldDB" id="A0A1I2BQB5"/>
<feature type="domain" description="HTH tetR-type" evidence="3">
    <location>
        <begin position="12"/>
        <end position="72"/>
    </location>
</feature>
<dbReference type="InterPro" id="IPR050109">
    <property type="entry name" value="HTH-type_TetR-like_transc_reg"/>
</dbReference>
<reference evidence="5" key="1">
    <citation type="submission" date="2016-10" db="EMBL/GenBank/DDBJ databases">
        <authorList>
            <person name="Varghese N."/>
            <person name="Submissions S."/>
        </authorList>
    </citation>
    <scope>NUCLEOTIDE SEQUENCE [LARGE SCALE GENOMIC DNA]</scope>
    <source>
        <strain evidence="5">UNC178MFTsu3.1</strain>
    </source>
</reference>
<dbReference type="Gene3D" id="1.10.357.10">
    <property type="entry name" value="Tetracycline Repressor, domain 2"/>
    <property type="match status" value="1"/>
</dbReference>
<dbReference type="PANTHER" id="PTHR30055">
    <property type="entry name" value="HTH-TYPE TRANSCRIPTIONAL REGULATOR RUTR"/>
    <property type="match status" value="1"/>
</dbReference>
<dbReference type="GO" id="GO:0003700">
    <property type="term" value="F:DNA-binding transcription factor activity"/>
    <property type="evidence" value="ECO:0007669"/>
    <property type="project" value="TreeGrafter"/>
</dbReference>
<evidence type="ECO:0000256" key="2">
    <source>
        <dbReference type="PROSITE-ProRule" id="PRU00335"/>
    </source>
</evidence>
<organism evidence="4 5">
    <name type="scientific">Dyella marensis</name>
    <dbReference type="NCBI Taxonomy" id="500610"/>
    <lineage>
        <taxon>Bacteria</taxon>
        <taxon>Pseudomonadati</taxon>
        <taxon>Pseudomonadota</taxon>
        <taxon>Gammaproteobacteria</taxon>
        <taxon>Lysobacterales</taxon>
        <taxon>Rhodanobacteraceae</taxon>
        <taxon>Dyella</taxon>
    </lineage>
</organism>
<dbReference type="Pfam" id="PF00440">
    <property type="entry name" value="TetR_N"/>
    <property type="match status" value="1"/>
</dbReference>
<protein>
    <submittedName>
        <fullName evidence="4">Transcriptional regulator, TetR family</fullName>
    </submittedName>
</protein>
<keyword evidence="1 2" id="KW-0238">DNA-binding</keyword>
<dbReference type="InterPro" id="IPR036271">
    <property type="entry name" value="Tet_transcr_reg_TetR-rel_C_sf"/>
</dbReference>
<evidence type="ECO:0000313" key="5">
    <source>
        <dbReference type="Proteomes" id="UP000199477"/>
    </source>
</evidence>
<proteinExistence type="predicted"/>
<dbReference type="Gene3D" id="1.10.10.60">
    <property type="entry name" value="Homeodomain-like"/>
    <property type="match status" value="1"/>
</dbReference>
<accession>A0A1I2BQB5</accession>
<dbReference type="RefSeq" id="WP_026636000.1">
    <property type="nucleotide sequence ID" value="NZ_FONH01000003.1"/>
</dbReference>
<dbReference type="GO" id="GO:0000976">
    <property type="term" value="F:transcription cis-regulatory region binding"/>
    <property type="evidence" value="ECO:0007669"/>
    <property type="project" value="TreeGrafter"/>
</dbReference>
<dbReference type="SUPFAM" id="SSF46689">
    <property type="entry name" value="Homeodomain-like"/>
    <property type="match status" value="1"/>
</dbReference>
<dbReference type="InterPro" id="IPR009057">
    <property type="entry name" value="Homeodomain-like_sf"/>
</dbReference>
<dbReference type="PRINTS" id="PR00455">
    <property type="entry name" value="HTHTETR"/>
</dbReference>
<evidence type="ECO:0000256" key="1">
    <source>
        <dbReference type="ARBA" id="ARBA00023125"/>
    </source>
</evidence>
<keyword evidence="5" id="KW-1185">Reference proteome</keyword>
<dbReference type="InterPro" id="IPR001647">
    <property type="entry name" value="HTH_TetR"/>
</dbReference>
<dbReference type="PANTHER" id="PTHR30055:SF146">
    <property type="entry name" value="HTH-TYPE TRANSCRIPTIONAL DUAL REGULATOR CECR"/>
    <property type="match status" value="1"/>
</dbReference>
<feature type="DNA-binding region" description="H-T-H motif" evidence="2">
    <location>
        <begin position="35"/>
        <end position="54"/>
    </location>
</feature>
<dbReference type="InterPro" id="IPR039536">
    <property type="entry name" value="TetR_C_Proteobacteria"/>
</dbReference>
<dbReference type="PROSITE" id="PS50977">
    <property type="entry name" value="HTH_TETR_2"/>
    <property type="match status" value="1"/>
</dbReference>
<dbReference type="EMBL" id="FONH01000003">
    <property type="protein sequence ID" value="SFE58314.1"/>
    <property type="molecule type" value="Genomic_DNA"/>
</dbReference>
<dbReference type="STRING" id="500610.SAMN02799615_01230"/>
<dbReference type="Proteomes" id="UP000199477">
    <property type="component" value="Unassembled WGS sequence"/>
</dbReference>
<evidence type="ECO:0000259" key="3">
    <source>
        <dbReference type="PROSITE" id="PS50977"/>
    </source>
</evidence>
<dbReference type="Pfam" id="PF14246">
    <property type="entry name" value="TetR_C_7"/>
    <property type="match status" value="1"/>
</dbReference>
<sequence length="209" mass="22591">MKKQAIVESAPLPARERILHAAMESFMELGYTEASTLKIATRAQVSKRELYALFGSKQAMLAACIADRAGRMRLPAELPPPRDPEELVAVLGKLGATVLREVTQPGVMAVFRLAVTEAQRAPEVAATLEIARASIRAVLRGIVVHAQAVGLLAAGDPDEQVARYLALLWGDLMVSILLRLREAPAAREIDLRAGKAAGDFLRLYRKSGS</sequence>
<dbReference type="SUPFAM" id="SSF48498">
    <property type="entry name" value="Tetracyclin repressor-like, C-terminal domain"/>
    <property type="match status" value="1"/>
</dbReference>
<name>A0A1I2BQB5_9GAMM</name>
<evidence type="ECO:0000313" key="4">
    <source>
        <dbReference type="EMBL" id="SFE58314.1"/>
    </source>
</evidence>
<gene>
    <name evidence="4" type="ORF">SAMN02799615_01230</name>
</gene>